<reference evidence="7 8" key="1">
    <citation type="journal article" date="2015" name="Genome Announc.">
        <title>Expanding the biotechnology potential of lactobacilli through comparative genomics of 213 strains and associated genera.</title>
        <authorList>
            <person name="Sun Z."/>
            <person name="Harris H.M."/>
            <person name="McCann A."/>
            <person name="Guo C."/>
            <person name="Argimon S."/>
            <person name="Zhang W."/>
            <person name="Yang X."/>
            <person name="Jeffery I.B."/>
            <person name="Cooney J.C."/>
            <person name="Kagawa T.F."/>
            <person name="Liu W."/>
            <person name="Song Y."/>
            <person name="Salvetti E."/>
            <person name="Wrobel A."/>
            <person name="Rasinkangas P."/>
            <person name="Parkhill J."/>
            <person name="Rea M.C."/>
            <person name="O'Sullivan O."/>
            <person name="Ritari J."/>
            <person name="Douillard F.P."/>
            <person name="Paul Ross R."/>
            <person name="Yang R."/>
            <person name="Briner A.E."/>
            <person name="Felis G.E."/>
            <person name="de Vos W.M."/>
            <person name="Barrangou R."/>
            <person name="Klaenhammer T.R."/>
            <person name="Caufield P.W."/>
            <person name="Cui Y."/>
            <person name="Zhang H."/>
            <person name="O'Toole P.W."/>
        </authorList>
    </citation>
    <scope>NUCLEOTIDE SEQUENCE [LARGE SCALE GENOMIC DNA]</scope>
    <source>
        <strain evidence="7 8">DSM 20178</strain>
    </source>
</reference>
<dbReference type="Proteomes" id="UP000051984">
    <property type="component" value="Unassembled WGS sequence"/>
</dbReference>
<dbReference type="InterPro" id="IPR024925">
    <property type="entry name" value="Malonyl_CoA-ACP_transAc"/>
</dbReference>
<dbReference type="SUPFAM" id="SSF52151">
    <property type="entry name" value="FabD/lysophospholipase-like"/>
    <property type="match status" value="1"/>
</dbReference>
<dbReference type="PANTHER" id="PTHR42681">
    <property type="entry name" value="MALONYL-COA-ACYL CARRIER PROTEIN TRANSACYLASE, MITOCHONDRIAL"/>
    <property type="match status" value="1"/>
</dbReference>
<dbReference type="RefSeq" id="WP_010491732.1">
    <property type="nucleotide sequence ID" value="NZ_AZCT01000011.1"/>
</dbReference>
<evidence type="ECO:0000256" key="4">
    <source>
        <dbReference type="PIRNR" id="PIRNR000446"/>
    </source>
</evidence>
<dbReference type="InterPro" id="IPR001227">
    <property type="entry name" value="Ac_transferase_dom_sf"/>
</dbReference>
<dbReference type="InterPro" id="IPR016036">
    <property type="entry name" value="Malonyl_transacylase_ACP-bd"/>
</dbReference>
<sequence>MQFAYVFNGQGAEVPGMGIDFYQNTLIFKEIIDRADAVLDFDLPEFLANGDFAAHPDDLQPALVAYSVAMHEVAFAELPPETALAGLSLGEYSALIAGGGLSLEDGLKLVAARGKAMATACQNRPGGMLAVMSGDQAVIQEACEQAPDVWPANYNGPKQTVLAGTHEALAAVEKWLKAQGVRAIPLHVAGGFHSPLMASAQPQLQVALKQANVFEPVIPVISTTALKPFTARNMRSVLAAQVAEPTKFAAVIAQLKAEGVDTIVELGPKPVLSKMIKRIDRKMTTHLISDAASLNEVADLNNGVKAD</sequence>
<dbReference type="SMART" id="SM00827">
    <property type="entry name" value="PKS_AT"/>
    <property type="match status" value="1"/>
</dbReference>
<keyword evidence="1 4" id="KW-0808">Transferase</keyword>
<comment type="caution">
    <text evidence="7">The sequence shown here is derived from an EMBL/GenBank/DDBJ whole genome shotgun (WGS) entry which is preliminary data.</text>
</comment>
<evidence type="ECO:0000313" key="7">
    <source>
        <dbReference type="EMBL" id="KRK12050.1"/>
    </source>
</evidence>
<accession>A0A0R1EYK7</accession>
<dbReference type="PATRIC" id="fig|1423816.3.peg.649"/>
<dbReference type="EC" id="2.3.1.39" evidence="4"/>
<evidence type="ECO:0000313" key="8">
    <source>
        <dbReference type="Proteomes" id="UP000051984"/>
    </source>
</evidence>
<evidence type="ECO:0000256" key="1">
    <source>
        <dbReference type="ARBA" id="ARBA00022679"/>
    </source>
</evidence>
<dbReference type="EMBL" id="AZCT01000011">
    <property type="protein sequence ID" value="KRK12050.1"/>
    <property type="molecule type" value="Genomic_DNA"/>
</dbReference>
<proteinExistence type="inferred from homology"/>
<dbReference type="GO" id="GO:0006633">
    <property type="term" value="P:fatty acid biosynthetic process"/>
    <property type="evidence" value="ECO:0007669"/>
    <property type="project" value="TreeGrafter"/>
</dbReference>
<dbReference type="PIRSF" id="PIRSF000446">
    <property type="entry name" value="Mct"/>
    <property type="match status" value="1"/>
</dbReference>
<dbReference type="eggNOG" id="COG0331">
    <property type="taxonomic scope" value="Bacteria"/>
</dbReference>
<dbReference type="PANTHER" id="PTHR42681:SF1">
    <property type="entry name" value="MALONYL-COA-ACYL CARRIER PROTEIN TRANSACYLASE, MITOCHONDRIAL"/>
    <property type="match status" value="1"/>
</dbReference>
<evidence type="ECO:0000256" key="2">
    <source>
        <dbReference type="ARBA" id="ARBA00023315"/>
    </source>
</evidence>
<keyword evidence="2 4" id="KW-0012">Acyltransferase</keyword>
<dbReference type="Gene3D" id="3.40.366.10">
    <property type="entry name" value="Malonyl-Coenzyme A Acyl Carrier Protein, domain 2"/>
    <property type="match status" value="1"/>
</dbReference>
<feature type="active site" evidence="5">
    <location>
        <position position="193"/>
    </location>
</feature>
<feature type="domain" description="Malonyl-CoA:ACP transacylase (MAT)" evidence="6">
    <location>
        <begin position="6"/>
        <end position="296"/>
    </location>
</feature>
<comment type="catalytic activity">
    <reaction evidence="3 4">
        <text>holo-[ACP] + malonyl-CoA = malonyl-[ACP] + CoA</text>
        <dbReference type="Rhea" id="RHEA:41792"/>
        <dbReference type="Rhea" id="RHEA-COMP:9623"/>
        <dbReference type="Rhea" id="RHEA-COMP:9685"/>
        <dbReference type="ChEBI" id="CHEBI:57287"/>
        <dbReference type="ChEBI" id="CHEBI:57384"/>
        <dbReference type="ChEBI" id="CHEBI:64479"/>
        <dbReference type="ChEBI" id="CHEBI:78449"/>
        <dbReference type="EC" id="2.3.1.39"/>
    </reaction>
</comment>
<dbReference type="GO" id="GO:0004314">
    <property type="term" value="F:[acyl-carrier-protein] S-malonyltransferase activity"/>
    <property type="evidence" value="ECO:0007669"/>
    <property type="project" value="UniProtKB-EC"/>
</dbReference>
<evidence type="ECO:0000256" key="3">
    <source>
        <dbReference type="ARBA" id="ARBA00048462"/>
    </source>
</evidence>
<dbReference type="GO" id="GO:0005829">
    <property type="term" value="C:cytosol"/>
    <property type="evidence" value="ECO:0007669"/>
    <property type="project" value="TreeGrafter"/>
</dbReference>
<name>A0A0R1EYK7_LACZE</name>
<evidence type="ECO:0000259" key="6">
    <source>
        <dbReference type="SMART" id="SM00827"/>
    </source>
</evidence>
<organism evidence="7 8">
    <name type="scientific">Lacticaseibacillus zeae DSM 20178 = KCTC 3804</name>
    <dbReference type="NCBI Taxonomy" id="1423816"/>
    <lineage>
        <taxon>Bacteria</taxon>
        <taxon>Bacillati</taxon>
        <taxon>Bacillota</taxon>
        <taxon>Bacilli</taxon>
        <taxon>Lactobacillales</taxon>
        <taxon>Lactobacillaceae</taxon>
        <taxon>Lacticaseibacillus</taxon>
    </lineage>
</organism>
<dbReference type="Pfam" id="PF00698">
    <property type="entry name" value="Acyl_transf_1"/>
    <property type="match status" value="1"/>
</dbReference>
<dbReference type="InterPro" id="IPR016035">
    <property type="entry name" value="Acyl_Trfase/lysoPLipase"/>
</dbReference>
<feature type="active site" evidence="5">
    <location>
        <position position="88"/>
    </location>
</feature>
<comment type="similarity">
    <text evidence="4">Belongs to the fabD family.</text>
</comment>
<evidence type="ECO:0000256" key="5">
    <source>
        <dbReference type="PIRSR" id="PIRSR000446-1"/>
    </source>
</evidence>
<dbReference type="AlphaFoldDB" id="A0A0R1EYK7"/>
<gene>
    <name evidence="7" type="ORF">FD51_GL000646</name>
</gene>
<dbReference type="InterPro" id="IPR050858">
    <property type="entry name" value="Mal-CoA-ACP_Trans/PKS_FabD"/>
</dbReference>
<dbReference type="SUPFAM" id="SSF55048">
    <property type="entry name" value="Probable ACP-binding domain of malonyl-CoA ACP transacylase"/>
    <property type="match status" value="1"/>
</dbReference>
<protein>
    <recommendedName>
        <fullName evidence="4">Malonyl CoA-acyl carrier protein transacylase</fullName>
        <ecNumber evidence="4">2.3.1.39</ecNumber>
    </recommendedName>
</protein>
<dbReference type="InterPro" id="IPR014043">
    <property type="entry name" value="Acyl_transferase_dom"/>
</dbReference>
<dbReference type="Gene3D" id="3.30.70.250">
    <property type="entry name" value="Malonyl-CoA ACP transacylase, ACP-binding"/>
    <property type="match status" value="1"/>
</dbReference>